<evidence type="ECO:0000256" key="1">
    <source>
        <dbReference type="SAM" id="MobiDB-lite"/>
    </source>
</evidence>
<dbReference type="InParanoid" id="A0A067QU67"/>
<keyword evidence="3" id="KW-1185">Reference proteome</keyword>
<evidence type="ECO:0000313" key="2">
    <source>
        <dbReference type="EMBL" id="KDR12544.1"/>
    </source>
</evidence>
<organism evidence="2 3">
    <name type="scientific">Zootermopsis nevadensis</name>
    <name type="common">Dampwood termite</name>
    <dbReference type="NCBI Taxonomy" id="136037"/>
    <lineage>
        <taxon>Eukaryota</taxon>
        <taxon>Metazoa</taxon>
        <taxon>Ecdysozoa</taxon>
        <taxon>Arthropoda</taxon>
        <taxon>Hexapoda</taxon>
        <taxon>Insecta</taxon>
        <taxon>Pterygota</taxon>
        <taxon>Neoptera</taxon>
        <taxon>Polyneoptera</taxon>
        <taxon>Dictyoptera</taxon>
        <taxon>Blattodea</taxon>
        <taxon>Blattoidea</taxon>
        <taxon>Termitoidae</taxon>
        <taxon>Termopsidae</taxon>
        <taxon>Zootermopsis</taxon>
    </lineage>
</organism>
<feature type="compositionally biased region" description="Polar residues" evidence="1">
    <location>
        <begin position="229"/>
        <end position="239"/>
    </location>
</feature>
<name>A0A067QU67_ZOONE</name>
<dbReference type="Proteomes" id="UP000027135">
    <property type="component" value="Unassembled WGS sequence"/>
</dbReference>
<protein>
    <submittedName>
        <fullName evidence="2">Uncharacterized protein</fullName>
    </submittedName>
</protein>
<evidence type="ECO:0000313" key="3">
    <source>
        <dbReference type="Proteomes" id="UP000027135"/>
    </source>
</evidence>
<proteinExistence type="predicted"/>
<accession>A0A067QU67</accession>
<dbReference type="STRING" id="136037.A0A067QU67"/>
<dbReference type="EMBL" id="KK853011">
    <property type="protein sequence ID" value="KDR12544.1"/>
    <property type="molecule type" value="Genomic_DNA"/>
</dbReference>
<gene>
    <name evidence="2" type="ORF">L798_13718</name>
</gene>
<feature type="region of interest" description="Disordered" evidence="1">
    <location>
        <begin position="213"/>
        <end position="246"/>
    </location>
</feature>
<reference evidence="2 3" key="1">
    <citation type="journal article" date="2014" name="Nat. Commun.">
        <title>Molecular traces of alternative social organization in a termite genome.</title>
        <authorList>
            <person name="Terrapon N."/>
            <person name="Li C."/>
            <person name="Robertson H.M."/>
            <person name="Ji L."/>
            <person name="Meng X."/>
            <person name="Booth W."/>
            <person name="Chen Z."/>
            <person name="Childers C.P."/>
            <person name="Glastad K.M."/>
            <person name="Gokhale K."/>
            <person name="Gowin J."/>
            <person name="Gronenberg W."/>
            <person name="Hermansen R.A."/>
            <person name="Hu H."/>
            <person name="Hunt B.G."/>
            <person name="Huylmans A.K."/>
            <person name="Khalil S.M."/>
            <person name="Mitchell R.D."/>
            <person name="Munoz-Torres M.C."/>
            <person name="Mustard J.A."/>
            <person name="Pan H."/>
            <person name="Reese J.T."/>
            <person name="Scharf M.E."/>
            <person name="Sun F."/>
            <person name="Vogel H."/>
            <person name="Xiao J."/>
            <person name="Yang W."/>
            <person name="Yang Z."/>
            <person name="Yang Z."/>
            <person name="Zhou J."/>
            <person name="Zhu J."/>
            <person name="Brent C.S."/>
            <person name="Elsik C.G."/>
            <person name="Goodisman M.A."/>
            <person name="Liberles D.A."/>
            <person name="Roe R.M."/>
            <person name="Vargo E.L."/>
            <person name="Vilcinskas A."/>
            <person name="Wang J."/>
            <person name="Bornberg-Bauer E."/>
            <person name="Korb J."/>
            <person name="Zhang G."/>
            <person name="Liebig J."/>
        </authorList>
    </citation>
    <scope>NUCLEOTIDE SEQUENCE [LARGE SCALE GENOMIC DNA]</scope>
    <source>
        <tissue evidence="2">Whole organism</tissue>
    </source>
</reference>
<sequence length="251" mass="27336">MWLRSEQRERRCQRLGSRVVAVASRGGIKKQIAALASPRIASQGAGRLSRCGRVSRWRRRSGNLLKETCRENVLHFSGGIAGCRIKKPTRRPRKGSLDDMEPMITSSPLHHVKNTVSNIVKDTLAAVTKLSEETKENWQTPVLPDVADVSLFSSVYTCSSPDTDHLGLALHDDLSSVSSPDLTCLLEEEAKRATDVCEGASVLASNGCDAYYEEQQQEQPSSAAAMDSTPPTSSPSKLQTGEPGDFSLFCC</sequence>
<dbReference type="AlphaFoldDB" id="A0A067QU67"/>